<dbReference type="Proteomes" id="UP000295164">
    <property type="component" value="Unassembled WGS sequence"/>
</dbReference>
<dbReference type="OrthoDB" id="1121673at2"/>
<proteinExistence type="predicted"/>
<dbReference type="SUPFAM" id="SSF55486">
    <property type="entry name" value="Metalloproteases ('zincins'), catalytic domain"/>
    <property type="match status" value="1"/>
</dbReference>
<gene>
    <name evidence="1" type="ORF">E0486_11450</name>
</gene>
<evidence type="ECO:0000313" key="1">
    <source>
        <dbReference type="EMBL" id="TCZ70166.1"/>
    </source>
</evidence>
<dbReference type="GO" id="GO:0008237">
    <property type="term" value="F:metallopeptidase activity"/>
    <property type="evidence" value="ECO:0007669"/>
    <property type="project" value="InterPro"/>
</dbReference>
<dbReference type="RefSeq" id="WP_131852314.1">
    <property type="nucleotide sequence ID" value="NZ_SKFH01000017.1"/>
</dbReference>
<protein>
    <recommendedName>
        <fullName evidence="3">Membrane metalloprotease</fullName>
    </recommendedName>
</protein>
<evidence type="ECO:0008006" key="3">
    <source>
        <dbReference type="Google" id="ProtNLM"/>
    </source>
</evidence>
<evidence type="ECO:0000313" key="2">
    <source>
        <dbReference type="Proteomes" id="UP000295164"/>
    </source>
</evidence>
<dbReference type="Gene3D" id="3.40.390.10">
    <property type="entry name" value="Collagenase (Catalytic Domain)"/>
    <property type="match status" value="1"/>
</dbReference>
<organism evidence="1 2">
    <name type="scientific">Flaviaesturariibacter aridisoli</name>
    <dbReference type="NCBI Taxonomy" id="2545761"/>
    <lineage>
        <taxon>Bacteria</taxon>
        <taxon>Pseudomonadati</taxon>
        <taxon>Bacteroidota</taxon>
        <taxon>Chitinophagia</taxon>
        <taxon>Chitinophagales</taxon>
        <taxon>Chitinophagaceae</taxon>
        <taxon>Flaviaestuariibacter</taxon>
    </lineage>
</organism>
<dbReference type="PROSITE" id="PS51257">
    <property type="entry name" value="PROKAR_LIPOPROTEIN"/>
    <property type="match status" value="1"/>
</dbReference>
<comment type="caution">
    <text evidence="1">The sequence shown here is derived from an EMBL/GenBank/DDBJ whole genome shotgun (WGS) entry which is preliminary data.</text>
</comment>
<keyword evidence="2" id="KW-1185">Reference proteome</keyword>
<sequence length="243" mass="25417">MRYSVLLLVILLLSCKKDRNAAGSPIDGRNTGYAAHELLSADSYSSLQVEVSYMPGFAPDAAALTSLQSFLQSRLHKPGGISIRTQPIAASTNSILGAGELPAIESSVRTLHSGNGVATVHVLYTNGSYSNASVLGVAYGGTSLAIFGKTIHDNSGGLGQTSRTKLEATVLEHEFGHLLGLVDIGTEMRTPHKDPNGTAHCTNSNCLMYYAVETTDVLGFLISGPVPVLDAACLQDLQGNGGK</sequence>
<accession>A0A4R4DY68</accession>
<reference evidence="1 2" key="1">
    <citation type="submission" date="2019-03" db="EMBL/GenBank/DDBJ databases">
        <authorList>
            <person name="Kim M.K.M."/>
        </authorList>
    </citation>
    <scope>NUCLEOTIDE SEQUENCE [LARGE SCALE GENOMIC DNA]</scope>
    <source>
        <strain evidence="1 2">17J68-15</strain>
    </source>
</reference>
<dbReference type="InterPro" id="IPR024079">
    <property type="entry name" value="MetalloPept_cat_dom_sf"/>
</dbReference>
<dbReference type="AlphaFoldDB" id="A0A4R4DY68"/>
<name>A0A4R4DY68_9BACT</name>
<dbReference type="EMBL" id="SKFH01000017">
    <property type="protein sequence ID" value="TCZ70166.1"/>
    <property type="molecule type" value="Genomic_DNA"/>
</dbReference>